<name>A0A3R9YH27_9SPHN</name>
<dbReference type="Gene3D" id="3.30.70.790">
    <property type="entry name" value="UreE, C-terminal domain"/>
    <property type="match status" value="1"/>
</dbReference>
<sequence>MALVELARFPSQIEADLARLALESAMIDVVLFDEGMAGFYGPAGLIPVRLMVLDEDLDLARSVLREGGLPGPG</sequence>
<dbReference type="InterPro" id="IPR011322">
    <property type="entry name" value="N-reg_PII-like_a/b"/>
</dbReference>
<protein>
    <submittedName>
        <fullName evidence="2">DUF2007 domain-containing protein</fullName>
    </submittedName>
</protein>
<evidence type="ECO:0000259" key="1">
    <source>
        <dbReference type="Pfam" id="PF09413"/>
    </source>
</evidence>
<dbReference type="OrthoDB" id="7573469at2"/>
<reference evidence="2 3" key="1">
    <citation type="submission" date="2018-12" db="EMBL/GenBank/DDBJ databases">
        <title>Sphingomonas sp. HMF7854 Genome sequencing and assembly.</title>
        <authorList>
            <person name="Cha I."/>
            <person name="Kang H."/>
            <person name="Kim H."/>
            <person name="Kang J."/>
            <person name="Joh K."/>
        </authorList>
    </citation>
    <scope>NUCLEOTIDE SEQUENCE [LARGE SCALE GENOMIC DNA]</scope>
    <source>
        <strain evidence="2 3">HMF7854</strain>
    </source>
</reference>
<dbReference type="AlphaFoldDB" id="A0A3R9YH27"/>
<gene>
    <name evidence="2" type="ORF">HMF7854_02465</name>
</gene>
<evidence type="ECO:0000313" key="2">
    <source>
        <dbReference type="EMBL" id="RST29811.1"/>
    </source>
</evidence>
<feature type="domain" description="DUF2007" evidence="1">
    <location>
        <begin position="4"/>
        <end position="67"/>
    </location>
</feature>
<dbReference type="InterPro" id="IPR018551">
    <property type="entry name" value="DUF2007"/>
</dbReference>
<dbReference type="Proteomes" id="UP000274661">
    <property type="component" value="Unassembled WGS sequence"/>
</dbReference>
<dbReference type="Pfam" id="PF09413">
    <property type="entry name" value="DUF2007"/>
    <property type="match status" value="1"/>
</dbReference>
<accession>A0A3R9YH27</accession>
<keyword evidence="3" id="KW-1185">Reference proteome</keyword>
<dbReference type="SUPFAM" id="SSF54913">
    <property type="entry name" value="GlnB-like"/>
    <property type="match status" value="1"/>
</dbReference>
<organism evidence="2 3">
    <name type="scientific">Sphingomonas ginkgonis</name>
    <dbReference type="NCBI Taxonomy" id="2315330"/>
    <lineage>
        <taxon>Bacteria</taxon>
        <taxon>Pseudomonadati</taxon>
        <taxon>Pseudomonadota</taxon>
        <taxon>Alphaproteobacteria</taxon>
        <taxon>Sphingomonadales</taxon>
        <taxon>Sphingomonadaceae</taxon>
        <taxon>Sphingomonas</taxon>
    </lineage>
</organism>
<dbReference type="RefSeq" id="WP_126717650.1">
    <property type="nucleotide sequence ID" value="NZ_RWJF01000001.1"/>
</dbReference>
<proteinExistence type="predicted"/>
<dbReference type="EMBL" id="RWJF01000001">
    <property type="protein sequence ID" value="RST29811.1"/>
    <property type="molecule type" value="Genomic_DNA"/>
</dbReference>
<comment type="caution">
    <text evidence="2">The sequence shown here is derived from an EMBL/GenBank/DDBJ whole genome shotgun (WGS) entry which is preliminary data.</text>
</comment>
<evidence type="ECO:0000313" key="3">
    <source>
        <dbReference type="Proteomes" id="UP000274661"/>
    </source>
</evidence>